<proteinExistence type="predicted"/>
<reference evidence="2" key="1">
    <citation type="submission" date="2021-02" db="EMBL/GenBank/DDBJ databases">
        <authorList>
            <person name="Dougan E. K."/>
            <person name="Rhodes N."/>
            <person name="Thang M."/>
            <person name="Chan C."/>
        </authorList>
    </citation>
    <scope>NUCLEOTIDE SEQUENCE</scope>
</reference>
<keyword evidence="1" id="KW-0472">Membrane</keyword>
<dbReference type="Proteomes" id="UP000604046">
    <property type="component" value="Unassembled WGS sequence"/>
</dbReference>
<keyword evidence="1" id="KW-1133">Transmembrane helix</keyword>
<organism evidence="2 3">
    <name type="scientific">Symbiodinium natans</name>
    <dbReference type="NCBI Taxonomy" id="878477"/>
    <lineage>
        <taxon>Eukaryota</taxon>
        <taxon>Sar</taxon>
        <taxon>Alveolata</taxon>
        <taxon>Dinophyceae</taxon>
        <taxon>Suessiales</taxon>
        <taxon>Symbiodiniaceae</taxon>
        <taxon>Symbiodinium</taxon>
    </lineage>
</organism>
<name>A0A812I3X1_9DINO</name>
<evidence type="ECO:0000313" key="3">
    <source>
        <dbReference type="Proteomes" id="UP000604046"/>
    </source>
</evidence>
<keyword evidence="3" id="KW-1185">Reference proteome</keyword>
<feature type="transmembrane region" description="Helical" evidence="1">
    <location>
        <begin position="223"/>
        <end position="241"/>
    </location>
</feature>
<dbReference type="AlphaFoldDB" id="A0A812I3X1"/>
<sequence length="283" mass="30494">MLAQAFQLLGGPLPRAKPPNTMCTLVFSNGGTYADLIYMSKEWASPKVYLERGDFIRLASQPVDGFCSALGHFAQYWDIGGHAERPRDQEDFPAGLELRCNRFENMDALMVAKTPCSIFIAALGKCASTCSQRAQSPYGHPYRWQVPGGWRRVSIQVATQADAAKASGSSDLLVWSWSLQTVRQLCAMGHVGFVSASSGLKLELASGSPAMLLSKSFGLKLEFANGVYHVGFFTVSVLLLSSSSGLNANGLPAVLISVLSAVVVLLEAGQLAMAKFQKLRPKL</sequence>
<keyword evidence="1" id="KW-0812">Transmembrane</keyword>
<feature type="transmembrane region" description="Helical" evidence="1">
    <location>
        <begin position="253"/>
        <end position="274"/>
    </location>
</feature>
<protein>
    <submittedName>
        <fullName evidence="2">Uncharacterized protein</fullName>
    </submittedName>
</protein>
<gene>
    <name evidence="2" type="ORF">SNAT2548_LOCUS2596</name>
</gene>
<comment type="caution">
    <text evidence="2">The sequence shown here is derived from an EMBL/GenBank/DDBJ whole genome shotgun (WGS) entry which is preliminary data.</text>
</comment>
<accession>A0A812I3X1</accession>
<evidence type="ECO:0000256" key="1">
    <source>
        <dbReference type="SAM" id="Phobius"/>
    </source>
</evidence>
<evidence type="ECO:0000313" key="2">
    <source>
        <dbReference type="EMBL" id="CAE6971473.1"/>
    </source>
</evidence>
<dbReference type="EMBL" id="CAJNDS010000156">
    <property type="protein sequence ID" value="CAE6971473.1"/>
    <property type="molecule type" value="Genomic_DNA"/>
</dbReference>